<evidence type="ECO:0000313" key="3">
    <source>
        <dbReference type="Proteomes" id="UP000054217"/>
    </source>
</evidence>
<evidence type="ECO:0000256" key="1">
    <source>
        <dbReference type="SAM" id="MobiDB-lite"/>
    </source>
</evidence>
<organism evidence="2 3">
    <name type="scientific">Pisolithus tinctorius Marx 270</name>
    <dbReference type="NCBI Taxonomy" id="870435"/>
    <lineage>
        <taxon>Eukaryota</taxon>
        <taxon>Fungi</taxon>
        <taxon>Dikarya</taxon>
        <taxon>Basidiomycota</taxon>
        <taxon>Agaricomycotina</taxon>
        <taxon>Agaricomycetes</taxon>
        <taxon>Agaricomycetidae</taxon>
        <taxon>Boletales</taxon>
        <taxon>Sclerodermatineae</taxon>
        <taxon>Pisolithaceae</taxon>
        <taxon>Pisolithus</taxon>
    </lineage>
</organism>
<accession>A0A0C3K195</accession>
<evidence type="ECO:0000313" key="2">
    <source>
        <dbReference type="EMBL" id="KIO15188.1"/>
    </source>
</evidence>
<dbReference type="InParanoid" id="A0A0C3K195"/>
<dbReference type="Proteomes" id="UP000054217">
    <property type="component" value="Unassembled WGS sequence"/>
</dbReference>
<reference evidence="3" key="2">
    <citation type="submission" date="2015-01" db="EMBL/GenBank/DDBJ databases">
        <title>Evolutionary Origins and Diversification of the Mycorrhizal Mutualists.</title>
        <authorList>
            <consortium name="DOE Joint Genome Institute"/>
            <consortium name="Mycorrhizal Genomics Consortium"/>
            <person name="Kohler A."/>
            <person name="Kuo A."/>
            <person name="Nagy L.G."/>
            <person name="Floudas D."/>
            <person name="Copeland A."/>
            <person name="Barry K.W."/>
            <person name="Cichocki N."/>
            <person name="Veneault-Fourrey C."/>
            <person name="LaButti K."/>
            <person name="Lindquist E.A."/>
            <person name="Lipzen A."/>
            <person name="Lundell T."/>
            <person name="Morin E."/>
            <person name="Murat C."/>
            <person name="Riley R."/>
            <person name="Ohm R."/>
            <person name="Sun H."/>
            <person name="Tunlid A."/>
            <person name="Henrissat B."/>
            <person name="Grigoriev I.V."/>
            <person name="Hibbett D.S."/>
            <person name="Martin F."/>
        </authorList>
    </citation>
    <scope>NUCLEOTIDE SEQUENCE [LARGE SCALE GENOMIC DNA]</scope>
    <source>
        <strain evidence="3">Marx 270</strain>
    </source>
</reference>
<dbReference type="OrthoDB" id="2639744at2759"/>
<dbReference type="EMBL" id="KN831944">
    <property type="protein sequence ID" value="KIO15188.1"/>
    <property type="molecule type" value="Genomic_DNA"/>
</dbReference>
<dbReference type="AlphaFoldDB" id="A0A0C3K195"/>
<reference evidence="2 3" key="1">
    <citation type="submission" date="2014-04" db="EMBL/GenBank/DDBJ databases">
        <authorList>
            <consortium name="DOE Joint Genome Institute"/>
            <person name="Kuo A."/>
            <person name="Kohler A."/>
            <person name="Costa M.D."/>
            <person name="Nagy L.G."/>
            <person name="Floudas D."/>
            <person name="Copeland A."/>
            <person name="Barry K.W."/>
            <person name="Cichocki N."/>
            <person name="Veneault-Fourrey C."/>
            <person name="LaButti K."/>
            <person name="Lindquist E.A."/>
            <person name="Lipzen A."/>
            <person name="Lundell T."/>
            <person name="Morin E."/>
            <person name="Murat C."/>
            <person name="Sun H."/>
            <person name="Tunlid A."/>
            <person name="Henrissat B."/>
            <person name="Grigoriev I.V."/>
            <person name="Hibbett D.S."/>
            <person name="Martin F."/>
            <person name="Nordberg H.P."/>
            <person name="Cantor M.N."/>
            <person name="Hua S.X."/>
        </authorList>
    </citation>
    <scope>NUCLEOTIDE SEQUENCE [LARGE SCALE GENOMIC DNA]</scope>
    <source>
        <strain evidence="2 3">Marx 270</strain>
    </source>
</reference>
<keyword evidence="3" id="KW-1185">Reference proteome</keyword>
<gene>
    <name evidence="2" type="ORF">M404DRAFT_207684</name>
</gene>
<name>A0A0C3K195_PISTI</name>
<protein>
    <submittedName>
        <fullName evidence="2">Uncharacterized protein</fullName>
    </submittedName>
</protein>
<proteinExistence type="predicted"/>
<sequence length="282" mass="31371">MSELTVQIKSSLNGKMAVGSALHTQWILRGGMSARVYKNVFTTAPSHIYFAHYHRRLLYRDIMRDPYAYSSSSTTEATRSTINLTSSSSITNALSANPHYAIYMTGPPVNNPAYPYPARNVLNPNSYPAYTPLLTKRDKQGKDRKRSQYRSDVLANYRPLPPPYSPDGHQVRAEFPPIPFQQRNSGVPFAIKETECITDSERAARVEDSVSRTPSLSSTRSAFPPEKDVLTRSLLLVTRLSGGIPFGKIASYFVGELLATRDTLPEEMSSLGHDTSYLSVSI</sequence>
<dbReference type="HOGENOM" id="CLU_987370_0_0_1"/>
<feature type="region of interest" description="Disordered" evidence="1">
    <location>
        <begin position="135"/>
        <end position="164"/>
    </location>
</feature>